<keyword evidence="4" id="KW-1185">Reference proteome</keyword>
<dbReference type="EMBL" id="ASHL01000003">
    <property type="protein sequence ID" value="EPD13369.1"/>
    <property type="molecule type" value="Genomic_DNA"/>
</dbReference>
<accession>A0AB33Z2E8</accession>
<dbReference type="RefSeq" id="WP_016390163.1">
    <property type="nucleotide sequence ID" value="NZ_KE646806.1"/>
</dbReference>
<dbReference type="PRINTS" id="PR00081">
    <property type="entry name" value="GDHRDH"/>
</dbReference>
<dbReference type="AlphaFoldDB" id="A0AB33Z2E8"/>
<dbReference type="InterPro" id="IPR002347">
    <property type="entry name" value="SDR_fam"/>
</dbReference>
<proteinExistence type="inferred from homology"/>
<evidence type="ECO:0000256" key="1">
    <source>
        <dbReference type="ARBA" id="ARBA00006484"/>
    </source>
</evidence>
<dbReference type="PANTHER" id="PTHR42901">
    <property type="entry name" value="ALCOHOL DEHYDROGENASE"/>
    <property type="match status" value="1"/>
</dbReference>
<dbReference type="PROSITE" id="PS00061">
    <property type="entry name" value="ADH_SHORT"/>
    <property type="match status" value="1"/>
</dbReference>
<protein>
    <submittedName>
        <fullName evidence="3">Short-chain dehydrogenase</fullName>
    </submittedName>
</protein>
<dbReference type="InterPro" id="IPR036291">
    <property type="entry name" value="NAD(P)-bd_dom_sf"/>
</dbReference>
<comment type="similarity">
    <text evidence="1">Belongs to the short-chain dehydrogenases/reductases (SDR) family.</text>
</comment>
<keyword evidence="2" id="KW-0560">Oxidoreductase</keyword>
<dbReference type="Gene3D" id="3.40.50.720">
    <property type="entry name" value="NAD(P)-binding Rossmann-like Domain"/>
    <property type="match status" value="1"/>
</dbReference>
<comment type="caution">
    <text evidence="3">The sequence shown here is derived from an EMBL/GenBank/DDBJ whole genome shotgun (WGS) entry which is preliminary data.</text>
</comment>
<evidence type="ECO:0000313" key="3">
    <source>
        <dbReference type="EMBL" id="EPD13369.1"/>
    </source>
</evidence>
<evidence type="ECO:0000256" key="2">
    <source>
        <dbReference type="ARBA" id="ARBA00023002"/>
    </source>
</evidence>
<dbReference type="InterPro" id="IPR020904">
    <property type="entry name" value="Sc_DH/Rdtase_CS"/>
</dbReference>
<organism evidence="3 4">
    <name type="scientific">Cycloclasticus pugetii</name>
    <dbReference type="NCBI Taxonomy" id="34068"/>
    <lineage>
        <taxon>Bacteria</taxon>
        <taxon>Pseudomonadati</taxon>
        <taxon>Pseudomonadota</taxon>
        <taxon>Gammaproteobacteria</taxon>
        <taxon>Thiotrichales</taxon>
        <taxon>Piscirickettsiaceae</taxon>
        <taxon>Cycloclasticus</taxon>
    </lineage>
</organism>
<dbReference type="PANTHER" id="PTHR42901:SF1">
    <property type="entry name" value="ALCOHOL DEHYDROGENASE"/>
    <property type="match status" value="1"/>
</dbReference>
<dbReference type="Proteomes" id="UP000015462">
    <property type="component" value="Unassembled WGS sequence"/>
</dbReference>
<evidence type="ECO:0000313" key="4">
    <source>
        <dbReference type="Proteomes" id="UP000015462"/>
    </source>
</evidence>
<dbReference type="SUPFAM" id="SSF51735">
    <property type="entry name" value="NAD(P)-binding Rossmann-fold domains"/>
    <property type="match status" value="1"/>
</dbReference>
<dbReference type="GO" id="GO:0016491">
    <property type="term" value="F:oxidoreductase activity"/>
    <property type="evidence" value="ECO:0007669"/>
    <property type="project" value="UniProtKB-KW"/>
</dbReference>
<gene>
    <name evidence="3" type="ORF">L196_04936</name>
</gene>
<reference evidence="3 4" key="1">
    <citation type="journal article" date="2013" name="Genome Announc.">
        <title>Genome Sequence of the Pyrene- and Fluoranthene-Degrading Bacterium Cycloclasticus sp. Strain PY97M.</title>
        <authorList>
            <person name="Cui Z."/>
            <person name="Xu G."/>
            <person name="Li Q."/>
            <person name="Gao W."/>
            <person name="Zheng L."/>
        </authorList>
    </citation>
    <scope>NUCLEOTIDE SEQUENCE [LARGE SCALE GENOMIC DNA]</scope>
    <source>
        <strain evidence="3 4">PY97M</strain>
    </source>
</reference>
<name>A0AB33Z2E8_9GAMM</name>
<dbReference type="Pfam" id="PF00106">
    <property type="entry name" value="adh_short"/>
    <property type="match status" value="1"/>
</dbReference>
<sequence>MTKPIIINPINLQPQALKDHVYLVTGSTGGLGRETALALAKLGATVVLTGRNEKKLEALYDEIEQAGNPTPAIVPFDLSQVDEELYQQLIKSIYNEFKRLDGIVHAACDMGIIGPIGSQEGSIWQKVLQVNLNSAVLLSKVCLPLLHQAKQPSITFISDSSARQGKAYWGAYGVSKVALESFCTMLADELEATTVVSNVFIPGPSMLPIRKKTHPAEDEKNLSSSTELANNLINVILSEKSGQCFSHQAD</sequence>